<name>A0ABV3T175_9ACTN</name>
<gene>
    <name evidence="1" type="ORF">AB3X52_12220</name>
</gene>
<evidence type="ECO:0000313" key="1">
    <source>
        <dbReference type="EMBL" id="MEX0428387.1"/>
    </source>
</evidence>
<dbReference type="Proteomes" id="UP001556631">
    <property type="component" value="Unassembled WGS sequence"/>
</dbReference>
<comment type="caution">
    <text evidence="1">The sequence shown here is derived from an EMBL/GenBank/DDBJ whole genome shotgun (WGS) entry which is preliminary data.</text>
</comment>
<sequence length="235" mass="25023">MEMTRTYADLAAPAALARSILSCPAEVDLVVDGVPHPLADDTRLPMQDLAGVPTFACTPGGALSRAGADGLHVVVTVRSGLGPAASSLREPSLAIAGRLRPDGREACQCCDEIRDRLVVDLDLVAVVRGGERTAVAVEDFLDPALHLNPGYLQRAVEHANDHHGDELRHAVASRTGVRPRSIVAVHLRDLTPRSVEVAWITAEGGTRTVLRFPSVARTPEELGDLLRRALHPGLC</sequence>
<dbReference type="RefSeq" id="WP_367994359.1">
    <property type="nucleotide sequence ID" value="NZ_JBFPJR010000020.1"/>
</dbReference>
<accession>A0ABV3T175</accession>
<organism evidence="1 2">
    <name type="scientific">Nocardioides eburneus</name>
    <dbReference type="NCBI Taxonomy" id="3231482"/>
    <lineage>
        <taxon>Bacteria</taxon>
        <taxon>Bacillati</taxon>
        <taxon>Actinomycetota</taxon>
        <taxon>Actinomycetes</taxon>
        <taxon>Propionibacteriales</taxon>
        <taxon>Nocardioidaceae</taxon>
        <taxon>Nocardioides</taxon>
    </lineage>
</organism>
<protein>
    <recommendedName>
        <fullName evidence="3">DUF2470 domain-containing protein</fullName>
    </recommendedName>
</protein>
<reference evidence="1 2" key="1">
    <citation type="submission" date="2024-07" db="EMBL/GenBank/DDBJ databases">
        <authorList>
            <person name="Lee S."/>
            <person name="Kang M."/>
        </authorList>
    </citation>
    <scope>NUCLEOTIDE SEQUENCE [LARGE SCALE GENOMIC DNA]</scope>
    <source>
        <strain evidence="1 2">DS6</strain>
    </source>
</reference>
<evidence type="ECO:0008006" key="3">
    <source>
        <dbReference type="Google" id="ProtNLM"/>
    </source>
</evidence>
<keyword evidence="2" id="KW-1185">Reference proteome</keyword>
<proteinExistence type="predicted"/>
<evidence type="ECO:0000313" key="2">
    <source>
        <dbReference type="Proteomes" id="UP001556631"/>
    </source>
</evidence>
<dbReference type="EMBL" id="JBFPJR010000020">
    <property type="protein sequence ID" value="MEX0428387.1"/>
    <property type="molecule type" value="Genomic_DNA"/>
</dbReference>